<keyword evidence="3 6" id="KW-0479">Metal-binding</keyword>
<dbReference type="NCBIfam" id="TIGR03904">
    <property type="entry name" value="SAM_YgiQ"/>
    <property type="match status" value="1"/>
</dbReference>
<dbReference type="Pfam" id="PF08497">
    <property type="entry name" value="Radical_SAM_N"/>
    <property type="match status" value="1"/>
</dbReference>
<evidence type="ECO:0000313" key="9">
    <source>
        <dbReference type="Proteomes" id="UP000242592"/>
    </source>
</evidence>
<dbReference type="InterPro" id="IPR006638">
    <property type="entry name" value="Elp3/MiaA/NifB-like_rSAM"/>
</dbReference>
<feature type="domain" description="Radical SAM core" evidence="7">
    <location>
        <begin position="286"/>
        <end position="555"/>
    </location>
</feature>
<keyword evidence="5 6" id="KW-0411">Iron-sulfur</keyword>
<dbReference type="PROSITE" id="PS51918">
    <property type="entry name" value="RADICAL_SAM"/>
    <property type="match status" value="1"/>
</dbReference>
<gene>
    <name evidence="8" type="ORF">SAMN02745199_0293</name>
</gene>
<evidence type="ECO:0000256" key="6">
    <source>
        <dbReference type="HAMAP-Rule" id="MF_01251"/>
    </source>
</evidence>
<evidence type="ECO:0000256" key="2">
    <source>
        <dbReference type="ARBA" id="ARBA00022691"/>
    </source>
</evidence>
<dbReference type="Pfam" id="PF11842">
    <property type="entry name" value="DUF3362"/>
    <property type="match status" value="1"/>
</dbReference>
<evidence type="ECO:0000256" key="1">
    <source>
        <dbReference type="ARBA" id="ARBA00022485"/>
    </source>
</evidence>
<dbReference type="HAMAP" id="MF_01251">
    <property type="entry name" value="UPF0313"/>
    <property type="match status" value="1"/>
</dbReference>
<dbReference type="SFLD" id="SFLDS00029">
    <property type="entry name" value="Radical_SAM"/>
    <property type="match status" value="1"/>
</dbReference>
<dbReference type="SMART" id="SM00729">
    <property type="entry name" value="Elp3"/>
    <property type="match status" value="1"/>
</dbReference>
<evidence type="ECO:0000256" key="5">
    <source>
        <dbReference type="ARBA" id="ARBA00023014"/>
    </source>
</evidence>
<dbReference type="GO" id="GO:0005506">
    <property type="term" value="F:iron ion binding"/>
    <property type="evidence" value="ECO:0007669"/>
    <property type="project" value="UniProtKB-UniRule"/>
</dbReference>
<feature type="binding site" evidence="6">
    <location>
        <position position="305"/>
    </location>
    <ligand>
        <name>[4Fe-4S] cluster</name>
        <dbReference type="ChEBI" id="CHEBI:49883"/>
        <note>4Fe-4S-S-AdoMet</note>
    </ligand>
</feature>
<dbReference type="PANTHER" id="PTHR32331">
    <property type="entry name" value="UPF0313 PROTEIN YGIQ"/>
    <property type="match status" value="1"/>
</dbReference>
<dbReference type="InterPro" id="IPR058240">
    <property type="entry name" value="rSAM_sf"/>
</dbReference>
<dbReference type="Gene3D" id="3.80.30.20">
    <property type="entry name" value="tm_1862 like domain"/>
    <property type="match status" value="1"/>
</dbReference>
<dbReference type="GO" id="GO:0051539">
    <property type="term" value="F:4 iron, 4 sulfur cluster binding"/>
    <property type="evidence" value="ECO:0007669"/>
    <property type="project" value="UniProtKB-KW"/>
</dbReference>
<dbReference type="InterPro" id="IPR007197">
    <property type="entry name" value="rSAM"/>
</dbReference>
<comment type="similarity">
    <text evidence="6">Belongs to the UPF0313 family.</text>
</comment>
<keyword evidence="1 6" id="KW-0004">4Fe-4S</keyword>
<organism evidence="8 9">
    <name type="scientific">Thermosipho atlanticus DSM 15807</name>
    <dbReference type="NCBI Taxonomy" id="1123380"/>
    <lineage>
        <taxon>Bacteria</taxon>
        <taxon>Thermotogati</taxon>
        <taxon>Thermotogota</taxon>
        <taxon>Thermotogae</taxon>
        <taxon>Thermotogales</taxon>
        <taxon>Fervidobacteriaceae</taxon>
        <taxon>Thermosipho</taxon>
    </lineage>
</organism>
<dbReference type="SFLD" id="SFLDG01082">
    <property type="entry name" value="B12-binding_domain_containing"/>
    <property type="match status" value="1"/>
</dbReference>
<name>A0A1M5R1V9_9BACT</name>
<protein>
    <submittedName>
        <fullName evidence="8">Uncharacterized radical SAM protein YgiQ</fullName>
    </submittedName>
</protein>
<keyword evidence="4 6" id="KW-0408">Iron</keyword>
<proteinExistence type="inferred from homology"/>
<dbReference type="AlphaFoldDB" id="A0A1M5R1V9"/>
<comment type="cofactor">
    <cofactor evidence="6">
        <name>[4Fe-4S] cluster</name>
        <dbReference type="ChEBI" id="CHEBI:49883"/>
    </cofactor>
    <text evidence="6">Binds 1 [4Fe-4S] cluster. The cluster is coordinated with 3 cysteines and an exchangeable S-adenosyl-L-methionine.</text>
</comment>
<dbReference type="GO" id="GO:0003824">
    <property type="term" value="F:catalytic activity"/>
    <property type="evidence" value="ECO:0007669"/>
    <property type="project" value="InterPro"/>
</dbReference>
<sequence length="557" mass="64411">MFLPTTREEMDKLGWKYLDVILVTGDAYIDHPSIGVSLIGHFLVSKGYKVGIIAQPDWKTDEITRLGRPRLFFGVTAGNVDSMVSNYTASRKKRKRDDYTPGGYGGKRPDRATIVYSNLIRKYFKNVPIVLGGIEASLRRFSHYDWWANKVRKSILLDSKADLLVYGMGELATFEIAKCLEKYGNVDKCKNIRGIMWWTSSSVKGIYLPSHEEVARDPEKYSEMFLKQTMFTDPFKKFKLVQKQDNRYVVQNPPQYPLSQKMLDEIYLLPFERKVHPFYLRKGEVKAIKTVKFSITAVRGCYGSCAFCALTQHQTTHLVSRSKESILEEVKILSRLKDFKGTIMDVGGPTANMYNSKCDIRSTRGQCTKFCMYPRICANNESDHEDFLDLLYAIKSLPNIKNVFISSGIRHDLVLKDKRYGNEFIKRLPEFTPGQLKLAPEHSHESVLRIMRKPNIDLFLEFKSKFEKYSRRKYVIAYFIVGHPGEGKSENDHLKKFIETKLGYKPQQIQIFTPTPGTLSTTIYYTGIDPYTNEKVFVERSLRNRNLMKKNVMMKKK</sequence>
<feature type="binding site" evidence="6">
    <location>
        <position position="301"/>
    </location>
    <ligand>
        <name>[4Fe-4S] cluster</name>
        <dbReference type="ChEBI" id="CHEBI:49883"/>
        <note>4Fe-4S-S-AdoMet</note>
    </ligand>
</feature>
<dbReference type="InterPro" id="IPR024560">
    <property type="entry name" value="UPF0313_C"/>
</dbReference>
<evidence type="ECO:0000259" key="7">
    <source>
        <dbReference type="PROSITE" id="PS51918"/>
    </source>
</evidence>
<keyword evidence="9" id="KW-1185">Reference proteome</keyword>
<accession>A0A1M5R1V9</accession>
<dbReference type="SFLD" id="SFLDG01069">
    <property type="entry name" value="UPF0313"/>
    <property type="match status" value="1"/>
</dbReference>
<evidence type="ECO:0000256" key="4">
    <source>
        <dbReference type="ARBA" id="ARBA00023004"/>
    </source>
</evidence>
<dbReference type="Proteomes" id="UP000242592">
    <property type="component" value="Unassembled WGS sequence"/>
</dbReference>
<dbReference type="InterPro" id="IPR013704">
    <property type="entry name" value="UPF0313_N"/>
</dbReference>
<dbReference type="EMBL" id="FQXN01000001">
    <property type="protein sequence ID" value="SHH20395.1"/>
    <property type="molecule type" value="Genomic_DNA"/>
</dbReference>
<feature type="binding site" evidence="6">
    <location>
        <position position="308"/>
    </location>
    <ligand>
        <name>[4Fe-4S] cluster</name>
        <dbReference type="ChEBI" id="CHEBI:49883"/>
        <note>4Fe-4S-S-AdoMet</note>
    </ligand>
</feature>
<dbReference type="PANTHER" id="PTHR32331:SF0">
    <property type="entry name" value="UPF0313 PROTEIN YGIQ"/>
    <property type="match status" value="1"/>
</dbReference>
<evidence type="ECO:0000256" key="3">
    <source>
        <dbReference type="ARBA" id="ARBA00022723"/>
    </source>
</evidence>
<dbReference type="RefSeq" id="WP_073071346.1">
    <property type="nucleotide sequence ID" value="NZ_FQXN01000001.1"/>
</dbReference>
<dbReference type="STRING" id="1123380.SAMN02745199_0293"/>
<dbReference type="InterPro" id="IPR022946">
    <property type="entry name" value="UPF0313"/>
</dbReference>
<dbReference type="SUPFAM" id="SSF102114">
    <property type="entry name" value="Radical SAM enzymes"/>
    <property type="match status" value="1"/>
</dbReference>
<reference evidence="9" key="1">
    <citation type="submission" date="2016-11" db="EMBL/GenBank/DDBJ databases">
        <authorList>
            <person name="Varghese N."/>
            <person name="Submissions S."/>
        </authorList>
    </citation>
    <scope>NUCLEOTIDE SEQUENCE [LARGE SCALE GENOMIC DNA]</scope>
    <source>
        <strain evidence="9">DSM 15807</strain>
    </source>
</reference>
<dbReference type="InterPro" id="IPR023404">
    <property type="entry name" value="rSAM_horseshoe"/>
</dbReference>
<dbReference type="Pfam" id="PF04055">
    <property type="entry name" value="Radical_SAM"/>
    <property type="match status" value="1"/>
</dbReference>
<evidence type="ECO:0000313" key="8">
    <source>
        <dbReference type="EMBL" id="SHH20395.1"/>
    </source>
</evidence>
<keyword evidence="2 6" id="KW-0949">S-adenosyl-L-methionine</keyword>
<dbReference type="OrthoDB" id="9803479at2"/>